<dbReference type="CDD" id="cd02970">
    <property type="entry name" value="PRX_like2"/>
    <property type="match status" value="1"/>
</dbReference>
<accession>A0ABV3QL88</accession>
<dbReference type="Pfam" id="PF00578">
    <property type="entry name" value="AhpC-TSA"/>
    <property type="match status" value="1"/>
</dbReference>
<dbReference type="EMBL" id="JBFOHL010000002">
    <property type="protein sequence ID" value="MEW9623365.1"/>
    <property type="molecule type" value="Genomic_DNA"/>
</dbReference>
<evidence type="ECO:0000313" key="2">
    <source>
        <dbReference type="EMBL" id="MEW9623365.1"/>
    </source>
</evidence>
<dbReference type="SUPFAM" id="SSF52833">
    <property type="entry name" value="Thioredoxin-like"/>
    <property type="match status" value="1"/>
</dbReference>
<dbReference type="RefSeq" id="WP_367843665.1">
    <property type="nucleotide sequence ID" value="NZ_JBFOHL010000002.1"/>
</dbReference>
<dbReference type="PROSITE" id="PS51352">
    <property type="entry name" value="THIOREDOXIN_2"/>
    <property type="match status" value="1"/>
</dbReference>
<proteinExistence type="predicted"/>
<dbReference type="InterPro" id="IPR000866">
    <property type="entry name" value="AhpC/TSA"/>
</dbReference>
<name>A0ABV3QL88_9GAMM</name>
<gene>
    <name evidence="2" type="ORF">ABQJ56_03885</name>
</gene>
<comment type="caution">
    <text evidence="2">The sequence shown here is derived from an EMBL/GenBank/DDBJ whole genome shotgun (WGS) entry which is preliminary data.</text>
</comment>
<evidence type="ECO:0000259" key="1">
    <source>
        <dbReference type="PROSITE" id="PS51352"/>
    </source>
</evidence>
<evidence type="ECO:0000313" key="3">
    <source>
        <dbReference type="Proteomes" id="UP001556170"/>
    </source>
</evidence>
<protein>
    <submittedName>
        <fullName evidence="2">Peroxiredoxin-like family protein</fullName>
    </submittedName>
</protein>
<dbReference type="InterPro" id="IPR036249">
    <property type="entry name" value="Thioredoxin-like_sf"/>
</dbReference>
<dbReference type="Proteomes" id="UP001556170">
    <property type="component" value="Unassembled WGS sequence"/>
</dbReference>
<dbReference type="InterPro" id="IPR013766">
    <property type="entry name" value="Thioredoxin_domain"/>
</dbReference>
<keyword evidence="3" id="KW-1185">Reference proteome</keyword>
<feature type="domain" description="Thioredoxin" evidence="1">
    <location>
        <begin position="3"/>
        <end position="178"/>
    </location>
</feature>
<organism evidence="2 3">
    <name type="scientific">Rhodanobacter geophilus</name>
    <dbReference type="NCBI Taxonomy" id="3162488"/>
    <lineage>
        <taxon>Bacteria</taxon>
        <taxon>Pseudomonadati</taxon>
        <taxon>Pseudomonadota</taxon>
        <taxon>Gammaproteobacteria</taxon>
        <taxon>Lysobacterales</taxon>
        <taxon>Rhodanobacteraceae</taxon>
        <taxon>Rhodanobacter</taxon>
    </lineage>
</organism>
<sequence length="197" mass="21697">MRLIAPIDAPRLDLLDIYGKPVTLGRDGRRTLLCFFRDAACPFCNFRIYELTQHHPALHALGLDIVAVFTSTPEEVCRFVARKPRPFTVIADPTSSAHAAYGIERSLWRKLKAIVTRVPTLLKGLRIVGLAGLNTSNLMPADFLIDERGRIAEVHYGSDAGDRIPFERVELFLARGLSQRTASVEAAAPALPPLTGP</sequence>
<dbReference type="Gene3D" id="3.40.30.10">
    <property type="entry name" value="Glutaredoxin"/>
    <property type="match status" value="1"/>
</dbReference>
<reference evidence="2 3" key="1">
    <citation type="submission" date="2024-06" db="EMBL/GenBank/DDBJ databases">
        <authorList>
            <person name="Woo H."/>
        </authorList>
    </citation>
    <scope>NUCLEOTIDE SEQUENCE [LARGE SCALE GENOMIC DNA]</scope>
    <source>
        <strain evidence="2 3">S2-g</strain>
    </source>
</reference>